<dbReference type="Proteomes" id="UP000523079">
    <property type="component" value="Unassembled WGS sequence"/>
</dbReference>
<keyword evidence="1" id="KW-0464">Manganese</keyword>
<feature type="compositionally biased region" description="Low complexity" evidence="2">
    <location>
        <begin position="1"/>
        <end position="21"/>
    </location>
</feature>
<organism evidence="3 4">
    <name type="scientific">Microlunatus kandeliicorticis</name>
    <dbReference type="NCBI Taxonomy" id="1759536"/>
    <lineage>
        <taxon>Bacteria</taxon>
        <taxon>Bacillati</taxon>
        <taxon>Actinomycetota</taxon>
        <taxon>Actinomycetes</taxon>
        <taxon>Propionibacteriales</taxon>
        <taxon>Propionibacteriaceae</taxon>
        <taxon>Microlunatus</taxon>
    </lineage>
</organism>
<dbReference type="EMBL" id="JACGWT010000001">
    <property type="protein sequence ID" value="MBA8793268.1"/>
    <property type="molecule type" value="Genomic_DNA"/>
</dbReference>
<dbReference type="SUPFAM" id="SSF55031">
    <property type="entry name" value="Bacterial exopeptidase dimerisation domain"/>
    <property type="match status" value="1"/>
</dbReference>
<gene>
    <name evidence="3" type="ORF">FHX74_000862</name>
</gene>
<dbReference type="SUPFAM" id="SSF53187">
    <property type="entry name" value="Zn-dependent exopeptidases"/>
    <property type="match status" value="1"/>
</dbReference>
<sequence>MPDVATETALTPESTTTSATPDARRENAGSTRAALDATITRQAEALFDDLVDIRRDLHAHPETARNEHRTTRRISEVLRAAGLEPRVLPVGTGLLCDVVPTDPVAAARPWIGLRADIDALPITDGKHVEYRSQNPGVCHACGHDVHTTVVLGVGRVLAALRDAGTLPRPVRLIFQPAEEASPCGSLDAIAGGALTDLTEVYAVHCDPKLEVGTIGLKVGPITAACDRILVRVSGTGGHTSRPHLTADVVGALSLVATSTPLLLSRRIDPRVGASLIWGRIQAGSACNAIPSEGEIEGTMRALQVDGWKIAEDMLPEIVTELATPFGVKVDVEMVPGIPPTVNHAVGIERLTDAAGRLLAPGAVLPTEQSLGGEDFAWMLQRVPGALARLGVRERGVEGFADIHQPTFTVDEEAIAVGVRLLAGVATRTDGTDAEG</sequence>
<comment type="cofactor">
    <cofactor evidence="1">
        <name>Mn(2+)</name>
        <dbReference type="ChEBI" id="CHEBI:29035"/>
    </cofactor>
    <text evidence="1">The Mn(2+) ion enhances activity.</text>
</comment>
<evidence type="ECO:0000256" key="2">
    <source>
        <dbReference type="SAM" id="MobiDB-lite"/>
    </source>
</evidence>
<keyword evidence="3" id="KW-0378">Hydrolase</keyword>
<dbReference type="PANTHER" id="PTHR11014:SF63">
    <property type="entry name" value="METALLOPEPTIDASE, PUTATIVE (AFU_ORTHOLOGUE AFUA_6G09600)-RELATED"/>
    <property type="match status" value="1"/>
</dbReference>
<dbReference type="InterPro" id="IPR017439">
    <property type="entry name" value="Amidohydrolase"/>
</dbReference>
<dbReference type="AlphaFoldDB" id="A0A7W3IQA2"/>
<keyword evidence="1" id="KW-0479">Metal-binding</keyword>
<dbReference type="Gene3D" id="3.30.70.360">
    <property type="match status" value="1"/>
</dbReference>
<dbReference type="GO" id="GO:0016787">
    <property type="term" value="F:hydrolase activity"/>
    <property type="evidence" value="ECO:0007669"/>
    <property type="project" value="UniProtKB-KW"/>
</dbReference>
<reference evidence="3 4" key="1">
    <citation type="submission" date="2020-07" db="EMBL/GenBank/DDBJ databases">
        <title>Sequencing the genomes of 1000 actinobacteria strains.</title>
        <authorList>
            <person name="Klenk H.-P."/>
        </authorList>
    </citation>
    <scope>NUCLEOTIDE SEQUENCE [LARGE SCALE GENOMIC DNA]</scope>
    <source>
        <strain evidence="3 4">DSM 100723</strain>
    </source>
</reference>
<dbReference type="RefSeq" id="WP_328823603.1">
    <property type="nucleotide sequence ID" value="NZ_JACGWT010000001.1"/>
</dbReference>
<dbReference type="PANTHER" id="PTHR11014">
    <property type="entry name" value="PEPTIDASE M20 FAMILY MEMBER"/>
    <property type="match status" value="1"/>
</dbReference>
<evidence type="ECO:0000313" key="3">
    <source>
        <dbReference type="EMBL" id="MBA8793268.1"/>
    </source>
</evidence>
<feature type="region of interest" description="Disordered" evidence="2">
    <location>
        <begin position="1"/>
        <end position="31"/>
    </location>
</feature>
<feature type="binding site" evidence="1">
    <location>
        <position position="141"/>
    </location>
    <ligand>
        <name>Mn(2+)</name>
        <dbReference type="ChEBI" id="CHEBI:29035"/>
        <label>2</label>
    </ligand>
</feature>
<dbReference type="Gene3D" id="3.40.630.10">
    <property type="entry name" value="Zn peptidases"/>
    <property type="match status" value="1"/>
</dbReference>
<dbReference type="EC" id="3.5.1.-" evidence="3"/>
<feature type="binding site" evidence="1">
    <location>
        <position position="179"/>
    </location>
    <ligand>
        <name>Mn(2+)</name>
        <dbReference type="ChEBI" id="CHEBI:29035"/>
        <label>2</label>
    </ligand>
</feature>
<proteinExistence type="predicted"/>
<dbReference type="Pfam" id="PF01546">
    <property type="entry name" value="Peptidase_M20"/>
    <property type="match status" value="1"/>
</dbReference>
<feature type="binding site" evidence="1">
    <location>
        <position position="403"/>
    </location>
    <ligand>
        <name>Mn(2+)</name>
        <dbReference type="ChEBI" id="CHEBI:29035"/>
        <label>2</label>
    </ligand>
</feature>
<name>A0A7W3IQA2_9ACTN</name>
<dbReference type="InterPro" id="IPR036264">
    <property type="entry name" value="Bact_exopeptidase_dim_dom"/>
</dbReference>
<keyword evidence="4" id="KW-1185">Reference proteome</keyword>
<dbReference type="GO" id="GO:0046872">
    <property type="term" value="F:metal ion binding"/>
    <property type="evidence" value="ECO:0007669"/>
    <property type="project" value="UniProtKB-KW"/>
</dbReference>
<accession>A0A7W3IQA2</accession>
<dbReference type="InterPro" id="IPR002933">
    <property type="entry name" value="Peptidase_M20"/>
</dbReference>
<evidence type="ECO:0000313" key="4">
    <source>
        <dbReference type="Proteomes" id="UP000523079"/>
    </source>
</evidence>
<feature type="binding site" evidence="1">
    <location>
        <position position="143"/>
    </location>
    <ligand>
        <name>Mn(2+)</name>
        <dbReference type="ChEBI" id="CHEBI:29035"/>
        <label>2</label>
    </ligand>
</feature>
<feature type="binding site" evidence="1">
    <location>
        <position position="204"/>
    </location>
    <ligand>
        <name>Mn(2+)</name>
        <dbReference type="ChEBI" id="CHEBI:29035"/>
        <label>2</label>
    </ligand>
</feature>
<comment type="caution">
    <text evidence="3">The sequence shown here is derived from an EMBL/GenBank/DDBJ whole genome shotgun (WGS) entry which is preliminary data.</text>
</comment>
<dbReference type="PIRSF" id="PIRSF005962">
    <property type="entry name" value="Pept_M20D_amidohydro"/>
    <property type="match status" value="1"/>
</dbReference>
<dbReference type="NCBIfam" id="TIGR01891">
    <property type="entry name" value="amidohydrolases"/>
    <property type="match status" value="1"/>
</dbReference>
<protein>
    <submittedName>
        <fullName evidence="3">Amidohydrolase</fullName>
        <ecNumber evidence="3">3.5.1.-</ecNumber>
    </submittedName>
</protein>
<evidence type="ECO:0000256" key="1">
    <source>
        <dbReference type="PIRSR" id="PIRSR005962-1"/>
    </source>
</evidence>